<sequence length="637" mass="69396">MTPRDAALRHAGVDHLKNEGNRVRTLVSIRFIAVLLVMLSPSLHALERMDERLEPCAACHGEQGRSQTEAYYPSIAGKPAHYLFNQLQHFRDGRREHRVMAGLLAPLSDDYLWHMARYYAQQSPRVAPAGPALAPQRMAAAQRLVEQGEEAAQLPACVDCHGQDLHGVLPAIPGLTGLDAEYITAQLGAWREGVRRADEPDCMGEIARRMSAQQITEVAQWLASRPASSHDRPAPANDHELPLRCFAQSSDEPATRMAESADEQLQHGAYLVRAGNCAGCHTAQGGAPLSGGRAIDTPFGAVYSSNLTADRKTGLGEWSADEFWRALTQGVSRDGRLLYPAFPYTHYSMLTRADSDAMWSYLRSVPAVTQAPPPHQLRFPFNTQLALRVWRWLYFDAQPYSEDQSQDAAWNRGRYLVEGLGHCSACHGSRNALGGLQPTRAFAGSLLPDRAWYAPPLARSRDAEQRADLAAVLKHGSAAHRVASGPMAQVVKDSLQHLSDADIQAMVSYLDSLPEVAPTTVQSLAVSAPLKSRQMTQGAQLYEQHCADCHGPDGQGEALVFPALRGNDAVLSATPGNAIRSLKFGGYPPSTQGRPYPFGMPPFAHQLSAEDMAAVLTYVRNAWGNEASAVSPVEVAR</sequence>
<dbReference type="Gene3D" id="1.10.760.10">
    <property type="entry name" value="Cytochrome c-like domain"/>
    <property type="match status" value="5"/>
</dbReference>
<dbReference type="PROSITE" id="PS51007">
    <property type="entry name" value="CYTC"/>
    <property type="match status" value="4"/>
</dbReference>
<keyword evidence="5" id="KW-1133">Transmembrane helix</keyword>
<protein>
    <submittedName>
        <fullName evidence="7">Cytochrome c protein</fullName>
    </submittedName>
</protein>
<dbReference type="GO" id="GO:0046872">
    <property type="term" value="F:metal ion binding"/>
    <property type="evidence" value="ECO:0007669"/>
    <property type="project" value="UniProtKB-KW"/>
</dbReference>
<evidence type="ECO:0000256" key="3">
    <source>
        <dbReference type="ARBA" id="ARBA00023004"/>
    </source>
</evidence>
<dbReference type="AlphaFoldDB" id="A0A1Y1SCQ2"/>
<proteinExistence type="predicted"/>
<gene>
    <name evidence="7" type="ORF">ATO7_13878</name>
</gene>
<dbReference type="EMBL" id="AQQV01000003">
    <property type="protein sequence ID" value="ORE86391.1"/>
    <property type="molecule type" value="Genomic_DNA"/>
</dbReference>
<evidence type="ECO:0000313" key="7">
    <source>
        <dbReference type="EMBL" id="ORE86391.1"/>
    </source>
</evidence>
<comment type="caution">
    <text evidence="7">The sequence shown here is derived from an EMBL/GenBank/DDBJ whole genome shotgun (WGS) entry which is preliminary data.</text>
</comment>
<evidence type="ECO:0000256" key="5">
    <source>
        <dbReference type="SAM" id="Phobius"/>
    </source>
</evidence>
<dbReference type="GO" id="GO:0020037">
    <property type="term" value="F:heme binding"/>
    <property type="evidence" value="ECO:0007669"/>
    <property type="project" value="InterPro"/>
</dbReference>
<dbReference type="InterPro" id="IPR009056">
    <property type="entry name" value="Cyt_c-like_dom"/>
</dbReference>
<dbReference type="PANTHER" id="PTHR35008">
    <property type="entry name" value="BLL4482 PROTEIN-RELATED"/>
    <property type="match status" value="1"/>
</dbReference>
<organism evidence="7 8">
    <name type="scientific">Oceanococcus atlanticus</name>
    <dbReference type="NCBI Taxonomy" id="1317117"/>
    <lineage>
        <taxon>Bacteria</taxon>
        <taxon>Pseudomonadati</taxon>
        <taxon>Pseudomonadota</taxon>
        <taxon>Gammaproteobacteria</taxon>
        <taxon>Chromatiales</taxon>
        <taxon>Oceanococcaceae</taxon>
        <taxon>Oceanococcus</taxon>
    </lineage>
</organism>
<feature type="domain" description="Cytochrome c" evidence="6">
    <location>
        <begin position="143"/>
        <end position="226"/>
    </location>
</feature>
<dbReference type="Proteomes" id="UP000192342">
    <property type="component" value="Unassembled WGS sequence"/>
</dbReference>
<dbReference type="STRING" id="1317117.ATO7_13878"/>
<dbReference type="RefSeq" id="WP_083562705.1">
    <property type="nucleotide sequence ID" value="NZ_AQQV01000003.1"/>
</dbReference>
<dbReference type="Pfam" id="PF00034">
    <property type="entry name" value="Cytochrom_C"/>
    <property type="match status" value="2"/>
</dbReference>
<evidence type="ECO:0000313" key="8">
    <source>
        <dbReference type="Proteomes" id="UP000192342"/>
    </source>
</evidence>
<evidence type="ECO:0000256" key="1">
    <source>
        <dbReference type="ARBA" id="ARBA00022617"/>
    </source>
</evidence>
<evidence type="ECO:0000256" key="4">
    <source>
        <dbReference type="PROSITE-ProRule" id="PRU00433"/>
    </source>
</evidence>
<name>A0A1Y1SCQ2_9GAMM</name>
<reference evidence="7 8" key="1">
    <citation type="submission" date="2013-04" db="EMBL/GenBank/DDBJ databases">
        <title>Oceanococcus atlanticus 22II-S10r2 Genome Sequencing.</title>
        <authorList>
            <person name="Lai Q."/>
            <person name="Li G."/>
            <person name="Shao Z."/>
        </authorList>
    </citation>
    <scope>NUCLEOTIDE SEQUENCE [LARGE SCALE GENOMIC DNA]</scope>
    <source>
        <strain evidence="7 8">22II-S10r2</strain>
    </source>
</reference>
<dbReference type="OrthoDB" id="9811281at2"/>
<keyword evidence="2 4" id="KW-0479">Metal-binding</keyword>
<keyword evidence="5" id="KW-0472">Membrane</keyword>
<feature type="domain" description="Cytochrome c" evidence="6">
    <location>
        <begin position="533"/>
        <end position="623"/>
    </location>
</feature>
<dbReference type="PANTHER" id="PTHR35008:SF4">
    <property type="entry name" value="BLL4482 PROTEIN"/>
    <property type="match status" value="1"/>
</dbReference>
<dbReference type="SUPFAM" id="SSF46626">
    <property type="entry name" value="Cytochrome c"/>
    <property type="match status" value="5"/>
</dbReference>
<keyword evidence="1 4" id="KW-0349">Heme</keyword>
<evidence type="ECO:0000259" key="6">
    <source>
        <dbReference type="PROSITE" id="PS51007"/>
    </source>
</evidence>
<keyword evidence="3 4" id="KW-0408">Iron</keyword>
<dbReference type="InterPro" id="IPR036909">
    <property type="entry name" value="Cyt_c-like_dom_sf"/>
</dbReference>
<feature type="transmembrane region" description="Helical" evidence="5">
    <location>
        <begin position="27"/>
        <end position="46"/>
    </location>
</feature>
<feature type="domain" description="Cytochrome c" evidence="6">
    <location>
        <begin position="408"/>
        <end position="514"/>
    </location>
</feature>
<dbReference type="GO" id="GO:0009055">
    <property type="term" value="F:electron transfer activity"/>
    <property type="evidence" value="ECO:0007669"/>
    <property type="project" value="InterPro"/>
</dbReference>
<accession>A0A1Y1SCQ2</accession>
<keyword evidence="5" id="KW-0812">Transmembrane</keyword>
<feature type="domain" description="Cytochrome c" evidence="6">
    <location>
        <begin position="263"/>
        <end position="366"/>
    </location>
</feature>
<dbReference type="InterPro" id="IPR051459">
    <property type="entry name" value="Cytochrome_c-type_DH"/>
</dbReference>
<evidence type="ECO:0000256" key="2">
    <source>
        <dbReference type="ARBA" id="ARBA00022723"/>
    </source>
</evidence>
<keyword evidence="8" id="KW-1185">Reference proteome</keyword>